<feature type="domain" description="HTH cro/C1-type" evidence="1">
    <location>
        <begin position="49"/>
        <end position="83"/>
    </location>
</feature>
<sequence length="91" mass="10793">MTTRKEKNQNQEIGNLLKSYRMKLTDIPRSRQNFINDRSEKYFGYEEWISEKTLMNYETGKNIPSLQSLKKLSIALEVDLLEFLSEIMSLL</sequence>
<name>A0A7X0X9E2_9LIST</name>
<evidence type="ECO:0000259" key="1">
    <source>
        <dbReference type="PROSITE" id="PS50943"/>
    </source>
</evidence>
<dbReference type="Proteomes" id="UP000561617">
    <property type="component" value="Unassembled WGS sequence"/>
</dbReference>
<dbReference type="Pfam" id="PF01381">
    <property type="entry name" value="HTH_3"/>
    <property type="match status" value="1"/>
</dbReference>
<dbReference type="Gene3D" id="1.10.260.40">
    <property type="entry name" value="lambda repressor-like DNA-binding domains"/>
    <property type="match status" value="1"/>
</dbReference>
<accession>A0A7X0X9E2</accession>
<gene>
    <name evidence="2" type="ORF">HCJ38_13285</name>
</gene>
<reference evidence="2 3" key="1">
    <citation type="submission" date="2020-03" db="EMBL/GenBank/DDBJ databases">
        <title>Soil Listeria distribution.</title>
        <authorList>
            <person name="Liao J."/>
            <person name="Wiedmann M."/>
        </authorList>
    </citation>
    <scope>NUCLEOTIDE SEQUENCE [LARGE SCALE GENOMIC DNA]</scope>
    <source>
        <strain evidence="2 3">FSL L7-1554</strain>
    </source>
</reference>
<dbReference type="CDD" id="cd00093">
    <property type="entry name" value="HTH_XRE"/>
    <property type="match status" value="1"/>
</dbReference>
<evidence type="ECO:0000313" key="3">
    <source>
        <dbReference type="Proteomes" id="UP000561617"/>
    </source>
</evidence>
<evidence type="ECO:0000313" key="2">
    <source>
        <dbReference type="EMBL" id="MBC1489967.1"/>
    </source>
</evidence>
<organism evidence="2 3">
    <name type="scientific">Listeria immobilis</name>
    <dbReference type="NCBI Taxonomy" id="2713502"/>
    <lineage>
        <taxon>Bacteria</taxon>
        <taxon>Bacillati</taxon>
        <taxon>Bacillota</taxon>
        <taxon>Bacilli</taxon>
        <taxon>Bacillales</taxon>
        <taxon>Listeriaceae</taxon>
        <taxon>Listeria</taxon>
    </lineage>
</organism>
<dbReference type="PROSITE" id="PS50943">
    <property type="entry name" value="HTH_CROC1"/>
    <property type="match status" value="1"/>
</dbReference>
<dbReference type="EMBL" id="JAASTW010000020">
    <property type="protein sequence ID" value="MBC1489967.1"/>
    <property type="molecule type" value="Genomic_DNA"/>
</dbReference>
<dbReference type="GO" id="GO:0003677">
    <property type="term" value="F:DNA binding"/>
    <property type="evidence" value="ECO:0007669"/>
    <property type="project" value="InterPro"/>
</dbReference>
<dbReference type="RefSeq" id="WP_185337075.1">
    <property type="nucleotide sequence ID" value="NZ_JAASTW010000020.1"/>
</dbReference>
<protein>
    <submittedName>
        <fullName evidence="2">Helix-turn-helix transcriptional regulator</fullName>
    </submittedName>
</protein>
<comment type="caution">
    <text evidence="2">The sequence shown here is derived from an EMBL/GenBank/DDBJ whole genome shotgun (WGS) entry which is preliminary data.</text>
</comment>
<dbReference type="AlphaFoldDB" id="A0A7X0X9E2"/>
<dbReference type="InterPro" id="IPR010982">
    <property type="entry name" value="Lambda_DNA-bd_dom_sf"/>
</dbReference>
<dbReference type="SUPFAM" id="SSF47413">
    <property type="entry name" value="lambda repressor-like DNA-binding domains"/>
    <property type="match status" value="1"/>
</dbReference>
<proteinExistence type="predicted"/>
<dbReference type="InterPro" id="IPR001387">
    <property type="entry name" value="Cro/C1-type_HTH"/>
</dbReference>